<dbReference type="EMBL" id="JARWAF010000009">
    <property type="protein sequence ID" value="MDJ1642988.1"/>
    <property type="molecule type" value="Genomic_DNA"/>
</dbReference>
<comment type="caution">
    <text evidence="2">The sequence shown here is derived from an EMBL/GenBank/DDBJ whole genome shotgun (WGS) entry which is preliminary data.</text>
</comment>
<evidence type="ECO:0000313" key="3">
    <source>
        <dbReference type="Proteomes" id="UP001237194"/>
    </source>
</evidence>
<evidence type="ECO:0008006" key="4">
    <source>
        <dbReference type="Google" id="ProtNLM"/>
    </source>
</evidence>
<evidence type="ECO:0000313" key="2">
    <source>
        <dbReference type="EMBL" id="MDJ1642988.1"/>
    </source>
</evidence>
<proteinExistence type="predicted"/>
<keyword evidence="1" id="KW-0472">Membrane</keyword>
<keyword evidence="1" id="KW-0812">Transmembrane</keyword>
<name>A0ABT7DAZ9_9ACTN</name>
<evidence type="ECO:0000256" key="1">
    <source>
        <dbReference type="SAM" id="Phobius"/>
    </source>
</evidence>
<gene>
    <name evidence="2" type="ORF">P5W92_21630</name>
</gene>
<keyword evidence="3" id="KW-1185">Reference proteome</keyword>
<organism evidence="2 3">
    <name type="scientific">Streptomyces pakalii</name>
    <dbReference type="NCBI Taxonomy" id="3036494"/>
    <lineage>
        <taxon>Bacteria</taxon>
        <taxon>Bacillati</taxon>
        <taxon>Actinomycetota</taxon>
        <taxon>Actinomycetes</taxon>
        <taxon>Kitasatosporales</taxon>
        <taxon>Streptomycetaceae</taxon>
        <taxon>Streptomyces</taxon>
    </lineage>
</organism>
<keyword evidence="1" id="KW-1133">Transmembrane helix</keyword>
<protein>
    <recommendedName>
        <fullName evidence="4">Secreted protein</fullName>
    </recommendedName>
</protein>
<reference evidence="2 3" key="1">
    <citation type="submission" date="2023-04" db="EMBL/GenBank/DDBJ databases">
        <title>A novel species of the genus Streptomyces: Streptomyces pakalii sp. nov. isolated from a Mexican soil jungle.</title>
        <authorList>
            <person name="Chavez-Hernandez M.A."/>
            <person name="Ortiz-Alvarez J."/>
            <person name="Villa-Tanaca L."/>
            <person name="Hernandez-Rodriguez C."/>
        </authorList>
    </citation>
    <scope>NUCLEOTIDE SEQUENCE [LARGE SCALE GENOMIC DNA]</scope>
    <source>
        <strain evidence="2 3">ENCB-J15</strain>
    </source>
</reference>
<sequence>MTCRHCVRAGGARLDGVGIASSKELNPTMRRLIAALSTAVVAAALAVGAAVGVVALLDATPDQPNTPLISYDTAPAAP</sequence>
<dbReference type="RefSeq" id="WP_143660982.1">
    <property type="nucleotide sequence ID" value="NZ_JARWAF010000009.1"/>
</dbReference>
<accession>A0ABT7DAZ9</accession>
<feature type="transmembrane region" description="Helical" evidence="1">
    <location>
        <begin position="32"/>
        <end position="57"/>
    </location>
</feature>
<dbReference type="Proteomes" id="UP001237194">
    <property type="component" value="Unassembled WGS sequence"/>
</dbReference>